<dbReference type="Pfam" id="PF02668">
    <property type="entry name" value="TauD"/>
    <property type="match status" value="1"/>
</dbReference>
<feature type="region of interest" description="Disordered" evidence="6">
    <location>
        <begin position="265"/>
        <end position="285"/>
    </location>
</feature>
<evidence type="ECO:0000259" key="7">
    <source>
        <dbReference type="Pfam" id="PF02668"/>
    </source>
</evidence>
<accession>A0A166UTI0</accession>
<evidence type="ECO:0000256" key="4">
    <source>
        <dbReference type="ARBA" id="ARBA00023002"/>
    </source>
</evidence>
<evidence type="ECO:0000256" key="3">
    <source>
        <dbReference type="ARBA" id="ARBA00022964"/>
    </source>
</evidence>
<gene>
    <name evidence="8" type="ORF">FIBSPDRAFT_775417</name>
</gene>
<evidence type="ECO:0000256" key="5">
    <source>
        <dbReference type="ARBA" id="ARBA00023004"/>
    </source>
</evidence>
<dbReference type="FunFam" id="3.60.130.10:FF:000003">
    <property type="entry name" value="Alpha-ketoglutarate-dependent taurine dioxygenase"/>
    <property type="match status" value="1"/>
</dbReference>
<dbReference type="GO" id="GO:0005737">
    <property type="term" value="C:cytoplasm"/>
    <property type="evidence" value="ECO:0007669"/>
    <property type="project" value="TreeGrafter"/>
</dbReference>
<comment type="similarity">
    <text evidence="1">Belongs to the TfdA dioxygenase family.</text>
</comment>
<keyword evidence="4" id="KW-0560">Oxidoreductase</keyword>
<organism evidence="8 9">
    <name type="scientific">Athelia psychrophila</name>
    <dbReference type="NCBI Taxonomy" id="1759441"/>
    <lineage>
        <taxon>Eukaryota</taxon>
        <taxon>Fungi</taxon>
        <taxon>Dikarya</taxon>
        <taxon>Basidiomycota</taxon>
        <taxon>Agaricomycotina</taxon>
        <taxon>Agaricomycetes</taxon>
        <taxon>Agaricomycetidae</taxon>
        <taxon>Atheliales</taxon>
        <taxon>Atheliaceae</taxon>
        <taxon>Athelia</taxon>
    </lineage>
</organism>
<dbReference type="InterPro" id="IPR051323">
    <property type="entry name" value="AtsK-like"/>
</dbReference>
<dbReference type="Gene3D" id="3.60.130.10">
    <property type="entry name" value="Clavaminate synthase-like"/>
    <property type="match status" value="1"/>
</dbReference>
<protein>
    <submittedName>
        <fullName evidence="8">Alpha-ketoglutarate catabolism dioxygenase</fullName>
    </submittedName>
</protein>
<dbReference type="GO" id="GO:0016706">
    <property type="term" value="F:2-oxoglutarate-dependent dioxygenase activity"/>
    <property type="evidence" value="ECO:0007669"/>
    <property type="project" value="TreeGrafter"/>
</dbReference>
<keyword evidence="5" id="KW-0408">Iron</keyword>
<dbReference type="SUPFAM" id="SSF51197">
    <property type="entry name" value="Clavaminate synthase-like"/>
    <property type="match status" value="1"/>
</dbReference>
<feature type="domain" description="TauD/TfdA-like" evidence="7">
    <location>
        <begin position="104"/>
        <end position="374"/>
    </location>
</feature>
<evidence type="ECO:0000313" key="9">
    <source>
        <dbReference type="Proteomes" id="UP000076532"/>
    </source>
</evidence>
<keyword evidence="9" id="KW-1185">Reference proteome</keyword>
<dbReference type="InterPro" id="IPR042098">
    <property type="entry name" value="TauD-like_sf"/>
</dbReference>
<dbReference type="PANTHER" id="PTHR30468">
    <property type="entry name" value="ALPHA-KETOGLUTARATE-DEPENDENT SULFONATE DIOXYGENASE"/>
    <property type="match status" value="1"/>
</dbReference>
<evidence type="ECO:0000313" key="8">
    <source>
        <dbReference type="EMBL" id="KZP32014.1"/>
    </source>
</evidence>
<dbReference type="GO" id="GO:0046872">
    <property type="term" value="F:metal ion binding"/>
    <property type="evidence" value="ECO:0007669"/>
    <property type="project" value="UniProtKB-KW"/>
</dbReference>
<dbReference type="EMBL" id="KV417487">
    <property type="protein sequence ID" value="KZP32014.1"/>
    <property type="molecule type" value="Genomic_DNA"/>
</dbReference>
<dbReference type="Proteomes" id="UP000076532">
    <property type="component" value="Unassembled WGS sequence"/>
</dbReference>
<dbReference type="PANTHER" id="PTHR30468:SF1">
    <property type="entry name" value="ALPHA-KETOGLUTARATE-DEPENDENT SULFONATE DIOXYGENASE"/>
    <property type="match status" value="1"/>
</dbReference>
<evidence type="ECO:0000256" key="2">
    <source>
        <dbReference type="ARBA" id="ARBA00022723"/>
    </source>
</evidence>
<evidence type="ECO:0000256" key="6">
    <source>
        <dbReference type="SAM" id="MobiDB-lite"/>
    </source>
</evidence>
<name>A0A166UTI0_9AGAM</name>
<dbReference type="InterPro" id="IPR003819">
    <property type="entry name" value="TauD/TfdA-like"/>
</dbReference>
<reference evidence="8 9" key="1">
    <citation type="journal article" date="2016" name="Mol. Biol. Evol.">
        <title>Comparative Genomics of Early-Diverging Mushroom-Forming Fungi Provides Insights into the Origins of Lignocellulose Decay Capabilities.</title>
        <authorList>
            <person name="Nagy L.G."/>
            <person name="Riley R."/>
            <person name="Tritt A."/>
            <person name="Adam C."/>
            <person name="Daum C."/>
            <person name="Floudas D."/>
            <person name="Sun H."/>
            <person name="Yadav J.S."/>
            <person name="Pangilinan J."/>
            <person name="Larsson K.H."/>
            <person name="Matsuura K."/>
            <person name="Barry K."/>
            <person name="Labutti K."/>
            <person name="Kuo R."/>
            <person name="Ohm R.A."/>
            <person name="Bhattacharya S.S."/>
            <person name="Shirouzu T."/>
            <person name="Yoshinaga Y."/>
            <person name="Martin F.M."/>
            <person name="Grigoriev I.V."/>
            <person name="Hibbett D.S."/>
        </authorList>
    </citation>
    <scope>NUCLEOTIDE SEQUENCE [LARGE SCALE GENOMIC DNA]</scope>
    <source>
        <strain evidence="8 9">CBS 109695</strain>
    </source>
</reference>
<feature type="region of interest" description="Disordered" evidence="6">
    <location>
        <begin position="76"/>
        <end position="101"/>
    </location>
</feature>
<proteinExistence type="inferred from homology"/>
<sequence length="383" mass="42968">MPINCGEPLLQFDSIHQNMAPSVSETITQTVEHVASSVGKLNVKDQKIVDVRDGMIQKGPYPFYYPYFDVNEKFPPTEFTDHTDPGSRANPSKPNLLGSGVTTNDISPYIGTEISGVQISQLSKAGLDELALYTAQRKLLLFKDQDFKDLSPERQIEIASYFGPIQRHPTSGNARGFPEFHVVYRDADNNRFKEYVGGDRASKTQWHSDITYEKQPPGTTIFFILDQPPSGGDTLFLSQVEAYNRLSPEFKKRLEGLKAVHSAVAQADNSRKRGGPVRREPVESEHPVVRQHPVTGEKALYVNQGFTRRIVGYKVEESEYLLGFLFDHIAKGSDFQVRAKYTPGTVVVWDNRLTCHSATDDFGSEQRRHAVRLTPQAEIPIPA</sequence>
<keyword evidence="3 8" id="KW-0223">Dioxygenase</keyword>
<dbReference type="OrthoDB" id="10257314at2759"/>
<keyword evidence="2" id="KW-0479">Metal-binding</keyword>
<dbReference type="AlphaFoldDB" id="A0A166UTI0"/>
<evidence type="ECO:0000256" key="1">
    <source>
        <dbReference type="ARBA" id="ARBA00005896"/>
    </source>
</evidence>
<dbReference type="STRING" id="436010.A0A166UTI0"/>